<keyword evidence="3" id="KW-1185">Reference proteome</keyword>
<gene>
    <name evidence="2" type="ORF">DFR85_09070</name>
</gene>
<dbReference type="KEGG" id="abri:DFR85_09070"/>
<keyword evidence="2" id="KW-0808">Transferase</keyword>
<name>A0A2U9IFA4_9CREN</name>
<reference evidence="2 3" key="1">
    <citation type="submission" date="2018-05" db="EMBL/GenBank/DDBJ databases">
        <title>Complete Genome Sequences of Extremely Thermoacidophilic, Metal-Mobilizing Type-Strain Members of the Archaeal Family Sulfolobaceae: Acidianus brierleyi DSM-1651T, Acidianus sulfidivorans DSM-18786T, Metallosphaera hakonensis DSM-7519T, and Metallosphaera prunae DSM-10039T.</title>
        <authorList>
            <person name="Counts J.A."/>
            <person name="Kelly R.M."/>
        </authorList>
    </citation>
    <scope>NUCLEOTIDE SEQUENCE [LARGE SCALE GENOMIC DNA]</scope>
    <source>
        <strain evidence="2 3">DSM 1651</strain>
    </source>
</reference>
<dbReference type="GO" id="GO:0008757">
    <property type="term" value="F:S-adenosylmethionine-dependent methyltransferase activity"/>
    <property type="evidence" value="ECO:0007669"/>
    <property type="project" value="InterPro"/>
</dbReference>
<dbReference type="EMBL" id="CP029289">
    <property type="protein sequence ID" value="AWR94723.1"/>
    <property type="molecule type" value="Genomic_DNA"/>
</dbReference>
<evidence type="ECO:0000259" key="1">
    <source>
        <dbReference type="Pfam" id="PF08241"/>
    </source>
</evidence>
<evidence type="ECO:0000313" key="3">
    <source>
        <dbReference type="Proteomes" id="UP000248044"/>
    </source>
</evidence>
<evidence type="ECO:0000313" key="2">
    <source>
        <dbReference type="EMBL" id="AWR94723.1"/>
    </source>
</evidence>
<dbReference type="CDD" id="cd02440">
    <property type="entry name" value="AdoMet_MTases"/>
    <property type="match status" value="1"/>
</dbReference>
<dbReference type="SUPFAM" id="SSF53335">
    <property type="entry name" value="S-adenosyl-L-methionine-dependent methyltransferases"/>
    <property type="match status" value="1"/>
</dbReference>
<accession>A0A2U9IFA4</accession>
<protein>
    <submittedName>
        <fullName evidence="2">Class I SAM-dependent methyltransferase</fullName>
    </submittedName>
</protein>
<keyword evidence="2" id="KW-0489">Methyltransferase</keyword>
<dbReference type="Gene3D" id="3.40.50.150">
    <property type="entry name" value="Vaccinia Virus protein VP39"/>
    <property type="match status" value="1"/>
</dbReference>
<feature type="domain" description="Methyltransferase type 11" evidence="1">
    <location>
        <begin position="93"/>
        <end position="181"/>
    </location>
</feature>
<dbReference type="Proteomes" id="UP000248044">
    <property type="component" value="Chromosome"/>
</dbReference>
<organism evidence="2 3">
    <name type="scientific">Acidianus brierleyi</name>
    <dbReference type="NCBI Taxonomy" id="41673"/>
    <lineage>
        <taxon>Archaea</taxon>
        <taxon>Thermoproteota</taxon>
        <taxon>Thermoprotei</taxon>
        <taxon>Sulfolobales</taxon>
        <taxon>Sulfolobaceae</taxon>
        <taxon>Acidianus</taxon>
    </lineage>
</organism>
<proteinExistence type="predicted"/>
<dbReference type="AlphaFoldDB" id="A0A2U9IFA4"/>
<sequence>MKTNNGKLEILECPIDRTPLNENLICEKGHKFYMIDGIYDFIGKDIETDKILETVAPLYESVWAPLGFLLTAGNTYSSILRDSSNFIQGDTLLDIGTGTGKIFDFAKCNTCIGLDTSIKFLKILKHKRNNVIAIRGDARSLPIKSESIDGVSSMFVLHMLENPALGIKEISRVLKNEGKCSIGVLVRGNTISSILSKWWKIDLKYQDYYISNLKDSGLNIIEYKTLGPWRIFKCKKLGHF</sequence>
<dbReference type="Pfam" id="PF08241">
    <property type="entry name" value="Methyltransf_11"/>
    <property type="match status" value="1"/>
</dbReference>
<dbReference type="OrthoDB" id="1018at2157"/>
<dbReference type="PANTHER" id="PTHR43591">
    <property type="entry name" value="METHYLTRANSFERASE"/>
    <property type="match status" value="1"/>
</dbReference>
<dbReference type="InterPro" id="IPR029063">
    <property type="entry name" value="SAM-dependent_MTases_sf"/>
</dbReference>
<dbReference type="GeneID" id="36832304"/>
<dbReference type="RefSeq" id="WP_110270604.1">
    <property type="nucleotide sequence ID" value="NZ_CP029289.2"/>
</dbReference>
<dbReference type="GO" id="GO:0032259">
    <property type="term" value="P:methylation"/>
    <property type="evidence" value="ECO:0007669"/>
    <property type="project" value="UniProtKB-KW"/>
</dbReference>
<dbReference type="InterPro" id="IPR013216">
    <property type="entry name" value="Methyltransf_11"/>
</dbReference>